<comment type="caution">
    <text evidence="3">The sequence shown here is derived from an EMBL/GenBank/DDBJ whole genome shotgun (WGS) entry which is preliminary data.</text>
</comment>
<reference evidence="3 4" key="1">
    <citation type="submission" date="2019-12" db="EMBL/GenBank/DDBJ databases">
        <title>Genomic-based taxomic classification of the family Erythrobacteraceae.</title>
        <authorList>
            <person name="Xu L."/>
        </authorList>
    </citation>
    <scope>NUCLEOTIDE SEQUENCE [LARGE SCALE GENOMIC DNA]</scope>
    <source>
        <strain evidence="3 4">LMG 29518</strain>
    </source>
</reference>
<dbReference type="Pfam" id="PF04773">
    <property type="entry name" value="FecR"/>
    <property type="match status" value="1"/>
</dbReference>
<dbReference type="Pfam" id="PF16220">
    <property type="entry name" value="DUF4880"/>
    <property type="match status" value="1"/>
</dbReference>
<keyword evidence="4" id="KW-1185">Reference proteome</keyword>
<dbReference type="InterPro" id="IPR012373">
    <property type="entry name" value="Ferrdict_sens_TM"/>
</dbReference>
<feature type="domain" description="FecR N-terminal" evidence="2">
    <location>
        <begin position="12"/>
        <end position="51"/>
    </location>
</feature>
<dbReference type="GO" id="GO:0016989">
    <property type="term" value="F:sigma factor antagonist activity"/>
    <property type="evidence" value="ECO:0007669"/>
    <property type="project" value="TreeGrafter"/>
</dbReference>
<evidence type="ECO:0000259" key="2">
    <source>
        <dbReference type="Pfam" id="PF16220"/>
    </source>
</evidence>
<dbReference type="Gene3D" id="3.55.50.30">
    <property type="match status" value="1"/>
</dbReference>
<dbReference type="InterPro" id="IPR032623">
    <property type="entry name" value="FecR_N"/>
</dbReference>
<dbReference type="AlphaFoldDB" id="A0A6I4T328"/>
<dbReference type="InterPro" id="IPR006860">
    <property type="entry name" value="FecR"/>
</dbReference>
<accession>A0A6I4T328</accession>
<evidence type="ECO:0000259" key="1">
    <source>
        <dbReference type="Pfam" id="PF04773"/>
    </source>
</evidence>
<dbReference type="PANTHER" id="PTHR30273:SF2">
    <property type="entry name" value="PROTEIN FECR"/>
    <property type="match status" value="1"/>
</dbReference>
<gene>
    <name evidence="3" type="ORF">GRI91_05580</name>
</gene>
<sequence>MVSDFPKGPQADAAGWLARLRADDRTQADIDAFHRWLDADPRHGEHFERLSTIFDDVGGLKESIRRPEKAGQPNLTRRSVLAGACVLAVSASGLIAWDDAQARIYQTAIGEQKRVTLSDGSVLLLDTATRLEECFDADDRLLKLCHGRINCVVPRGQRPFVVEVGNEMLRTEAGRFDIRHEGDVSAYIAQEGRAVIRSEDTAQHVKIASGERVREEKGHFLRDRPEVMEATAWQSGRAVFRNDTLREALGEMNRYSMQSIQLADPAMADLRISGIYRVGDNRAFAKALANILPVKARITDGNILLLSA</sequence>
<dbReference type="Proteomes" id="UP000438476">
    <property type="component" value="Unassembled WGS sequence"/>
</dbReference>
<dbReference type="PANTHER" id="PTHR30273">
    <property type="entry name" value="PERIPLASMIC SIGNAL SENSOR AND SIGMA FACTOR ACTIVATOR FECR-RELATED"/>
    <property type="match status" value="1"/>
</dbReference>
<dbReference type="EMBL" id="WTYT01000002">
    <property type="protein sequence ID" value="MXO65218.1"/>
    <property type="molecule type" value="Genomic_DNA"/>
</dbReference>
<feature type="domain" description="FecR protein" evidence="1">
    <location>
        <begin position="105"/>
        <end position="193"/>
    </location>
</feature>
<protein>
    <submittedName>
        <fullName evidence="3">DUF4880 domain-containing protein</fullName>
    </submittedName>
</protein>
<evidence type="ECO:0000313" key="3">
    <source>
        <dbReference type="EMBL" id="MXO65218.1"/>
    </source>
</evidence>
<name>A0A6I4T328_9SPHN</name>
<dbReference type="Gene3D" id="2.60.120.1440">
    <property type="match status" value="1"/>
</dbReference>
<organism evidence="3 4">
    <name type="scientific">Altericroceibacterium endophyticum</name>
    <dbReference type="NCBI Taxonomy" id="1808508"/>
    <lineage>
        <taxon>Bacteria</taxon>
        <taxon>Pseudomonadati</taxon>
        <taxon>Pseudomonadota</taxon>
        <taxon>Alphaproteobacteria</taxon>
        <taxon>Sphingomonadales</taxon>
        <taxon>Erythrobacteraceae</taxon>
        <taxon>Altericroceibacterium</taxon>
    </lineage>
</organism>
<dbReference type="PIRSF" id="PIRSF018266">
    <property type="entry name" value="FecR"/>
    <property type="match status" value="1"/>
</dbReference>
<proteinExistence type="predicted"/>
<evidence type="ECO:0000313" key="4">
    <source>
        <dbReference type="Proteomes" id="UP000438476"/>
    </source>
</evidence>